<proteinExistence type="predicted"/>
<evidence type="ECO:0000256" key="1">
    <source>
        <dbReference type="SAM" id="Phobius"/>
    </source>
</evidence>
<organism evidence="3 4">
    <name type="scientific">Sulfobacillus harzensis</name>
    <dbReference type="NCBI Taxonomy" id="2729629"/>
    <lineage>
        <taxon>Bacteria</taxon>
        <taxon>Bacillati</taxon>
        <taxon>Bacillota</taxon>
        <taxon>Clostridia</taxon>
        <taxon>Eubacteriales</taxon>
        <taxon>Clostridiales Family XVII. Incertae Sedis</taxon>
        <taxon>Sulfobacillus</taxon>
    </lineage>
</organism>
<reference evidence="3 4" key="1">
    <citation type="submission" date="2020-04" db="EMBL/GenBank/DDBJ databases">
        <authorList>
            <person name="Zhang R."/>
            <person name="Schippers A."/>
        </authorList>
    </citation>
    <scope>NUCLEOTIDE SEQUENCE [LARGE SCALE GENOMIC DNA]</scope>
    <source>
        <strain evidence="3 4">DSM 109850</strain>
    </source>
</reference>
<keyword evidence="1" id="KW-0472">Membrane</keyword>
<feature type="transmembrane region" description="Helical" evidence="1">
    <location>
        <begin position="38"/>
        <end position="56"/>
    </location>
</feature>
<evidence type="ECO:0000259" key="2">
    <source>
        <dbReference type="Pfam" id="PF04982"/>
    </source>
</evidence>
<feature type="transmembrane region" description="Helical" evidence="1">
    <location>
        <begin position="13"/>
        <end position="31"/>
    </location>
</feature>
<keyword evidence="1" id="KW-0812">Transmembrane</keyword>
<keyword evidence="1" id="KW-1133">Transmembrane helix</keyword>
<name>A0A7Y0Q1X1_9FIRM</name>
<dbReference type="RefSeq" id="WP_169097703.1">
    <property type="nucleotide sequence ID" value="NZ_JABBVZ010000014.1"/>
</dbReference>
<protein>
    <submittedName>
        <fullName evidence="3">HPP family protein</fullName>
    </submittedName>
</protein>
<accession>A0A7Y0Q1X1</accession>
<dbReference type="Proteomes" id="UP000533476">
    <property type="component" value="Unassembled WGS sequence"/>
</dbReference>
<dbReference type="AlphaFoldDB" id="A0A7Y0Q1X1"/>
<sequence length="169" mass="18361">MHWLKNGLYPTKVSPWALVWGALLLLLLALLDHLLHHWTIFLVPPFVAMLSILLYLPQQPVAQPLPVILGSTLSAALGGGVAILWHGPLAAAIVGSFLLLALPRAGIYHPPGIALSMYPLLLKPGPWFALAVVLPFTLVAVSTHIALSRLIPGWPPYPRKERHLNPSSD</sequence>
<dbReference type="InterPro" id="IPR058581">
    <property type="entry name" value="TM_HPP"/>
</dbReference>
<dbReference type="EMBL" id="JABBVZ010000014">
    <property type="protein sequence ID" value="NMP21887.1"/>
    <property type="molecule type" value="Genomic_DNA"/>
</dbReference>
<evidence type="ECO:0000313" key="4">
    <source>
        <dbReference type="Proteomes" id="UP000533476"/>
    </source>
</evidence>
<gene>
    <name evidence="3" type="ORF">HIJ39_05915</name>
</gene>
<dbReference type="Pfam" id="PF04982">
    <property type="entry name" value="TM_HPP"/>
    <property type="match status" value="1"/>
</dbReference>
<feature type="transmembrane region" description="Helical" evidence="1">
    <location>
        <begin position="127"/>
        <end position="151"/>
    </location>
</feature>
<feature type="domain" description="HPP transmembrane region" evidence="2">
    <location>
        <begin position="13"/>
        <end position="150"/>
    </location>
</feature>
<evidence type="ECO:0000313" key="3">
    <source>
        <dbReference type="EMBL" id="NMP21887.1"/>
    </source>
</evidence>
<comment type="caution">
    <text evidence="3">The sequence shown here is derived from an EMBL/GenBank/DDBJ whole genome shotgun (WGS) entry which is preliminary data.</text>
</comment>
<keyword evidence="4" id="KW-1185">Reference proteome</keyword>